<sequence>MKHQILALALTLTSASAFAAPQSYSLPALKELCAMDAGNEDEFAFEKAFADVSEFDIKEVQSISDKDLAMVNAHLVDHEYTPKALTFAEIKALFGPDGDQSYNDLYVITFKSKTTGRVYTHVKTYPGDNPYGLIFDNKTLKPVAHNGDGSIVLLTNNGSYSCWELDK</sequence>
<dbReference type="EMBL" id="CP020946">
    <property type="protein sequence ID" value="ASD64412.1"/>
    <property type="molecule type" value="Genomic_DNA"/>
</dbReference>
<keyword evidence="1" id="KW-0732">Signal</keyword>
<evidence type="ECO:0000313" key="3">
    <source>
        <dbReference type="Proteomes" id="UP000197003"/>
    </source>
</evidence>
<evidence type="ECO:0000313" key="2">
    <source>
        <dbReference type="EMBL" id="ASD64412.1"/>
    </source>
</evidence>
<accession>A0A1Z3NAC1</accession>
<name>A0A1Z3NAC1_BDEBC</name>
<proteinExistence type="predicted"/>
<gene>
    <name evidence="2" type="ORF">B9G79_12965</name>
</gene>
<organism evidence="2 3">
    <name type="scientific">Bdellovibrio bacteriovorus</name>
    <dbReference type="NCBI Taxonomy" id="959"/>
    <lineage>
        <taxon>Bacteria</taxon>
        <taxon>Pseudomonadati</taxon>
        <taxon>Bdellovibrionota</taxon>
        <taxon>Bdellovibrionia</taxon>
        <taxon>Bdellovibrionales</taxon>
        <taxon>Pseudobdellovibrionaceae</taxon>
        <taxon>Bdellovibrio</taxon>
    </lineage>
</organism>
<reference evidence="2 3" key="1">
    <citation type="submission" date="2017-04" db="EMBL/GenBank/DDBJ databases">
        <title>Whole genome sequence of Bdellovibrio bacteriovorus strain SSB218315.</title>
        <authorList>
            <person name="Oyedara O."/>
            <person name="Rodriguez-Perez M.A."/>
        </authorList>
    </citation>
    <scope>NUCLEOTIDE SEQUENCE [LARGE SCALE GENOMIC DNA]</scope>
    <source>
        <strain evidence="2 3">SSB218315</strain>
    </source>
</reference>
<dbReference type="RefSeq" id="WP_088565882.1">
    <property type="nucleotide sequence ID" value="NZ_CP020946.1"/>
</dbReference>
<feature type="chain" id="PRO_5012780335" evidence="1">
    <location>
        <begin position="20"/>
        <end position="167"/>
    </location>
</feature>
<feature type="signal peptide" evidence="1">
    <location>
        <begin position="1"/>
        <end position="19"/>
    </location>
</feature>
<evidence type="ECO:0000256" key="1">
    <source>
        <dbReference type="SAM" id="SignalP"/>
    </source>
</evidence>
<dbReference type="OrthoDB" id="5297344at2"/>
<dbReference type="Proteomes" id="UP000197003">
    <property type="component" value="Chromosome"/>
</dbReference>
<protein>
    <submittedName>
        <fullName evidence="2">Uncharacterized protein</fullName>
    </submittedName>
</protein>
<dbReference type="AlphaFoldDB" id="A0A1Z3NAC1"/>